<dbReference type="PANTHER" id="PTHR21581:SF33">
    <property type="entry name" value="D-ALANYL-D-ALANINE CARBOXYPEPTIDASE DACB"/>
    <property type="match status" value="1"/>
</dbReference>
<keyword evidence="5" id="KW-0573">Peptidoglycan synthesis</keyword>
<feature type="region of interest" description="Disordered" evidence="8">
    <location>
        <begin position="1"/>
        <end position="394"/>
    </location>
</feature>
<feature type="domain" description="Peptidase S11 D-alanyl-D-alanine carboxypeptidase A N-terminal" evidence="9">
    <location>
        <begin position="501"/>
        <end position="695"/>
    </location>
</feature>
<evidence type="ECO:0000256" key="1">
    <source>
        <dbReference type="ARBA" id="ARBA00007164"/>
    </source>
</evidence>
<evidence type="ECO:0000256" key="8">
    <source>
        <dbReference type="SAM" id="MobiDB-lite"/>
    </source>
</evidence>
<feature type="compositionally biased region" description="Acidic residues" evidence="8">
    <location>
        <begin position="40"/>
        <end position="66"/>
    </location>
</feature>
<comment type="similarity">
    <text evidence="1 7">Belongs to the peptidase S11 family.</text>
</comment>
<evidence type="ECO:0000256" key="4">
    <source>
        <dbReference type="ARBA" id="ARBA00022960"/>
    </source>
</evidence>
<dbReference type="InterPro" id="IPR001967">
    <property type="entry name" value="Peptidase_S11_N"/>
</dbReference>
<keyword evidence="6" id="KW-0961">Cell wall biogenesis/degradation</keyword>
<keyword evidence="2" id="KW-0732">Signal</keyword>
<accession>A0ABN3J761</accession>
<evidence type="ECO:0000256" key="7">
    <source>
        <dbReference type="RuleBase" id="RU004016"/>
    </source>
</evidence>
<dbReference type="PANTHER" id="PTHR21581">
    <property type="entry name" value="D-ALANYL-D-ALANINE CARBOXYPEPTIDASE"/>
    <property type="match status" value="1"/>
</dbReference>
<protein>
    <recommendedName>
        <fullName evidence="9">Peptidase S11 D-alanyl-D-alanine carboxypeptidase A N-terminal domain-containing protein</fullName>
    </recommendedName>
</protein>
<sequence length="819" mass="86157">MQDPAPLKDPAQPPSDQDGQDGDPEAARAETAEFRTVPAEEPENAGDTDTGAGEDDADAEEPEPEPAPESGRTDDDEGEKPDFSSVLFNPAGQWTISAPPPDEEPAEEAQADDEPQADDPSDKPSDEPSEEAPTDEAPSVEAAADETPADEAPSDDAPPAETSGAAASVTVPEIDPKVVRKGAQETVPEIDMASVRPKPAPPEEDPEPVASGPETAPQPIWDEPEAEPEPAQNEAEPEPAGPFLDETPDEAPDEAGAHQWQGHWEQPFEQPVLEKRPEEQQEERPEEEQPEEPPEERPSAPSPVQALEGWPTRQPPYATPPAPAPQEVHPPQSFAPPPAPPAPSAHPPQPPPQVRPEPQPQQYAPAHRQQYPEAPPPVYPSPSPYGPAQEEYPAQEQYPQEYGEARDFNAAYEAAAGEVKGRKKRRRGLLTLIVVLVLLAGAATGQLVRPVPEPTMQLTLPASSHTFPGAAPALPLPAQGQSALHVDGLGAMGSSGGTVPTPTASVAKMMTAYVFLRDHPLAAGQPGPTYTVSPQAAAQIPGRKQRGESLLGVTSGMRLTERKALEALMIISANDVAHELARWDAGQPRAFVQKMNDAARSLGMTSTRYTDPSGYDSRTVSTAADQVKLLRAAMSMPAFVEVVSKRAYVPTNGGPPRPGGNILIGQYGVIGGKTGYTDAAGGNYVFAARKQVGGVDTMFLGAVMGQQSPSAMGALQVAKNLLAVAENALTSVTLANAGARVGRVRDGLGDVTPLRAGAPITVVGWPGLTVQVKVDGEPPRAAGQGARVGNVRAGAANVPLELDRSLSEPSLLKRLIRLG</sequence>
<feature type="compositionally biased region" description="Pro residues" evidence="8">
    <location>
        <begin position="373"/>
        <end position="385"/>
    </location>
</feature>
<feature type="compositionally biased region" description="Acidic residues" evidence="8">
    <location>
        <begin position="143"/>
        <end position="154"/>
    </location>
</feature>
<evidence type="ECO:0000256" key="6">
    <source>
        <dbReference type="ARBA" id="ARBA00023316"/>
    </source>
</evidence>
<keyword evidence="4" id="KW-0133">Cell shape</keyword>
<feature type="compositionally biased region" description="Acidic residues" evidence="8">
    <location>
        <begin position="101"/>
        <end position="119"/>
    </location>
</feature>
<dbReference type="Proteomes" id="UP001501231">
    <property type="component" value="Unassembled WGS sequence"/>
</dbReference>
<dbReference type="InterPro" id="IPR012338">
    <property type="entry name" value="Beta-lactam/transpept-like"/>
</dbReference>
<feature type="compositionally biased region" description="Pro residues" evidence="8">
    <location>
        <begin position="313"/>
        <end position="324"/>
    </location>
</feature>
<feature type="compositionally biased region" description="Acidic residues" evidence="8">
    <location>
        <begin position="284"/>
        <end position="294"/>
    </location>
</feature>
<evidence type="ECO:0000259" key="9">
    <source>
        <dbReference type="Pfam" id="PF00768"/>
    </source>
</evidence>
<evidence type="ECO:0000256" key="2">
    <source>
        <dbReference type="ARBA" id="ARBA00022729"/>
    </source>
</evidence>
<gene>
    <name evidence="10" type="ORF">GCM10010191_39060</name>
</gene>
<evidence type="ECO:0000313" key="11">
    <source>
        <dbReference type="Proteomes" id="UP001501231"/>
    </source>
</evidence>
<reference evidence="10 11" key="1">
    <citation type="journal article" date="2019" name="Int. J. Syst. Evol. Microbiol.">
        <title>The Global Catalogue of Microorganisms (GCM) 10K type strain sequencing project: providing services to taxonomists for standard genome sequencing and annotation.</title>
        <authorList>
            <consortium name="The Broad Institute Genomics Platform"/>
            <consortium name="The Broad Institute Genome Sequencing Center for Infectious Disease"/>
            <person name="Wu L."/>
            <person name="Ma J."/>
        </authorList>
    </citation>
    <scope>NUCLEOTIDE SEQUENCE [LARGE SCALE GENOMIC DNA]</scope>
    <source>
        <strain evidence="10 11">JCM 3325</strain>
    </source>
</reference>
<dbReference type="EMBL" id="BAAARW010000012">
    <property type="protein sequence ID" value="GAA2423290.1"/>
    <property type="molecule type" value="Genomic_DNA"/>
</dbReference>
<dbReference type="Pfam" id="PF00768">
    <property type="entry name" value="Peptidase_S11"/>
    <property type="match status" value="1"/>
</dbReference>
<dbReference type="RefSeq" id="WP_344590436.1">
    <property type="nucleotide sequence ID" value="NZ_BAAARW010000012.1"/>
</dbReference>
<dbReference type="SUPFAM" id="SSF56601">
    <property type="entry name" value="beta-lactamase/transpeptidase-like"/>
    <property type="match status" value="1"/>
</dbReference>
<dbReference type="InterPro" id="IPR018044">
    <property type="entry name" value="Peptidase_S11"/>
</dbReference>
<evidence type="ECO:0000313" key="10">
    <source>
        <dbReference type="EMBL" id="GAA2423290.1"/>
    </source>
</evidence>
<dbReference type="PRINTS" id="PR00725">
    <property type="entry name" value="DADACBPTASE1"/>
</dbReference>
<keyword evidence="11" id="KW-1185">Reference proteome</keyword>
<name>A0ABN3J761_9ACTN</name>
<proteinExistence type="inferred from homology"/>
<feature type="compositionally biased region" description="Pro residues" evidence="8">
    <location>
        <begin position="333"/>
        <end position="359"/>
    </location>
</feature>
<organism evidence="10 11">
    <name type="scientific">Actinomadura vinacea</name>
    <dbReference type="NCBI Taxonomy" id="115336"/>
    <lineage>
        <taxon>Bacteria</taxon>
        <taxon>Bacillati</taxon>
        <taxon>Actinomycetota</taxon>
        <taxon>Actinomycetes</taxon>
        <taxon>Streptosporangiales</taxon>
        <taxon>Thermomonosporaceae</taxon>
        <taxon>Actinomadura</taxon>
    </lineage>
</organism>
<evidence type="ECO:0000256" key="5">
    <source>
        <dbReference type="ARBA" id="ARBA00022984"/>
    </source>
</evidence>
<dbReference type="Gene3D" id="3.40.710.10">
    <property type="entry name" value="DD-peptidase/beta-lactamase superfamily"/>
    <property type="match status" value="1"/>
</dbReference>
<feature type="compositionally biased region" description="Basic and acidic residues" evidence="8">
    <location>
        <begin position="272"/>
        <end position="283"/>
    </location>
</feature>
<keyword evidence="3" id="KW-0378">Hydrolase</keyword>
<evidence type="ECO:0000256" key="3">
    <source>
        <dbReference type="ARBA" id="ARBA00022801"/>
    </source>
</evidence>
<comment type="caution">
    <text evidence="10">The sequence shown here is derived from an EMBL/GenBank/DDBJ whole genome shotgun (WGS) entry which is preliminary data.</text>
</comment>